<dbReference type="InterPro" id="IPR023393">
    <property type="entry name" value="START-like_dom_sf"/>
</dbReference>
<protein>
    <recommendedName>
        <fullName evidence="2">Coenzyme Q-binding protein COQ10 START domain-containing protein</fullName>
    </recommendedName>
</protein>
<dbReference type="CDD" id="cd07812">
    <property type="entry name" value="SRPBCC"/>
    <property type="match status" value="1"/>
</dbReference>
<dbReference type="AlphaFoldDB" id="A0A3B1D1T5"/>
<proteinExistence type="predicted"/>
<sequence>MGEEFSISKSAVIDAGTGSVWRVVADPLNAAIYLDSIINVRRVEGNLYLLREVVAPEKEGNLTMSEYLMEVIEYEEKKSLMFRVYLDSVRRKDFGFRLEPRGREKTRLTYRVKTNFVIAMNGEIGREIDSIIDRIARMAMNRSSSRRIGLAGGISINRGHLYQ</sequence>
<dbReference type="Gene3D" id="3.30.530.20">
    <property type="match status" value="1"/>
</dbReference>
<dbReference type="SUPFAM" id="SSF55961">
    <property type="entry name" value="Bet v1-like"/>
    <property type="match status" value="1"/>
</dbReference>
<organism evidence="1">
    <name type="scientific">hydrothermal vent metagenome</name>
    <dbReference type="NCBI Taxonomy" id="652676"/>
    <lineage>
        <taxon>unclassified sequences</taxon>
        <taxon>metagenomes</taxon>
        <taxon>ecological metagenomes</taxon>
    </lineage>
</organism>
<accession>A0A3B1D1T5</accession>
<name>A0A3B1D1T5_9ZZZZ</name>
<gene>
    <name evidence="1" type="ORF">MNBD_NITROSPIRAE02-510</name>
</gene>
<evidence type="ECO:0008006" key="2">
    <source>
        <dbReference type="Google" id="ProtNLM"/>
    </source>
</evidence>
<evidence type="ECO:0000313" key="1">
    <source>
        <dbReference type="EMBL" id="VAX28950.1"/>
    </source>
</evidence>
<dbReference type="EMBL" id="UOGH01000102">
    <property type="protein sequence ID" value="VAX28950.1"/>
    <property type="molecule type" value="Genomic_DNA"/>
</dbReference>
<reference evidence="1" key="1">
    <citation type="submission" date="2018-06" db="EMBL/GenBank/DDBJ databases">
        <authorList>
            <person name="Zhirakovskaya E."/>
        </authorList>
    </citation>
    <scope>NUCLEOTIDE SEQUENCE</scope>
</reference>